<dbReference type="Pfam" id="PF20684">
    <property type="entry name" value="Fung_rhodopsin"/>
    <property type="match status" value="1"/>
</dbReference>
<dbReference type="OrthoDB" id="4682787at2759"/>
<comment type="caution">
    <text evidence="9">The sequence shown here is derived from an EMBL/GenBank/DDBJ whole genome shotgun (WGS) entry which is preliminary data.</text>
</comment>
<evidence type="ECO:0000256" key="6">
    <source>
        <dbReference type="SAM" id="MobiDB-lite"/>
    </source>
</evidence>
<comment type="subcellular location">
    <subcellularLocation>
        <location evidence="1">Membrane</location>
        <topology evidence="1">Multi-pass membrane protein</topology>
    </subcellularLocation>
</comment>
<sequence>MVDLTSLSPELQRILMEGPALKPPPGVQPNFVDPENRNALGYGVILSTSTIATLLTFSRLYVRYFYHNKLNIEDALMIFQGAYAGFMYVSWKITSEVGCLVHQWNVRLKDLPHFLYYINTGSAVYGNVIMSLKVGVLLHWSKIFVPLGNRNGFWWTCHITLWVNVVLYVICTFLEIFGCTPREKLWNPFIQGKCFDMGKLNIVTAAINFVSDVIILFLPQKVIWGLQMSTNKKIGVAVLFATGIFAIVSAGHRINSSISFANNEDVVYYATEMGLWCIGEMISGFFVLCLPVLPKLFADWLWVRKTVSALKSFSRSSSGSHRSMFSGIATPFTSSRRKQPDASLFTETDEFGLVSLPGPSTTMEYELRSDKIDDRSVSNREISQTLES</sequence>
<protein>
    <recommendedName>
        <fullName evidence="8">Rhodopsin domain-containing protein</fullName>
    </recommendedName>
</protein>
<dbReference type="InterPro" id="IPR052337">
    <property type="entry name" value="SAT4-like"/>
</dbReference>
<dbReference type="GO" id="GO:0016020">
    <property type="term" value="C:membrane"/>
    <property type="evidence" value="ECO:0007669"/>
    <property type="project" value="UniProtKB-SubCell"/>
</dbReference>
<keyword evidence="2 7" id="KW-0812">Transmembrane</keyword>
<evidence type="ECO:0000313" key="9">
    <source>
        <dbReference type="EMBL" id="KAF2259838.1"/>
    </source>
</evidence>
<evidence type="ECO:0000256" key="1">
    <source>
        <dbReference type="ARBA" id="ARBA00004141"/>
    </source>
</evidence>
<feature type="transmembrane region" description="Helical" evidence="7">
    <location>
        <begin position="273"/>
        <end position="293"/>
    </location>
</feature>
<gene>
    <name evidence="9" type="ORF">CC78DRAFT_524205</name>
</gene>
<feature type="transmembrane region" description="Helical" evidence="7">
    <location>
        <begin position="39"/>
        <end position="62"/>
    </location>
</feature>
<evidence type="ECO:0000313" key="10">
    <source>
        <dbReference type="Proteomes" id="UP000800093"/>
    </source>
</evidence>
<comment type="similarity">
    <text evidence="5">Belongs to the SAT4 family.</text>
</comment>
<dbReference type="PANTHER" id="PTHR33048">
    <property type="entry name" value="PTH11-LIKE INTEGRAL MEMBRANE PROTEIN (AFU_ORTHOLOGUE AFUA_5G11245)"/>
    <property type="match status" value="1"/>
</dbReference>
<proteinExistence type="inferred from homology"/>
<dbReference type="PANTHER" id="PTHR33048:SF47">
    <property type="entry name" value="INTEGRAL MEMBRANE PROTEIN-RELATED"/>
    <property type="match status" value="1"/>
</dbReference>
<evidence type="ECO:0000259" key="8">
    <source>
        <dbReference type="Pfam" id="PF20684"/>
    </source>
</evidence>
<feature type="transmembrane region" description="Helical" evidence="7">
    <location>
        <begin position="114"/>
        <end position="140"/>
    </location>
</feature>
<feature type="transmembrane region" description="Helical" evidence="7">
    <location>
        <begin position="234"/>
        <end position="253"/>
    </location>
</feature>
<accession>A0A9P4K0B3</accession>
<feature type="compositionally biased region" description="Basic and acidic residues" evidence="6">
    <location>
        <begin position="365"/>
        <end position="378"/>
    </location>
</feature>
<feature type="transmembrane region" description="Helical" evidence="7">
    <location>
        <begin position="197"/>
        <end position="218"/>
    </location>
</feature>
<organism evidence="9 10">
    <name type="scientific">Lojkania enalia</name>
    <dbReference type="NCBI Taxonomy" id="147567"/>
    <lineage>
        <taxon>Eukaryota</taxon>
        <taxon>Fungi</taxon>
        <taxon>Dikarya</taxon>
        <taxon>Ascomycota</taxon>
        <taxon>Pezizomycotina</taxon>
        <taxon>Dothideomycetes</taxon>
        <taxon>Pleosporomycetidae</taxon>
        <taxon>Pleosporales</taxon>
        <taxon>Pleosporales incertae sedis</taxon>
        <taxon>Lojkania</taxon>
    </lineage>
</organism>
<evidence type="ECO:0000256" key="5">
    <source>
        <dbReference type="ARBA" id="ARBA00038359"/>
    </source>
</evidence>
<name>A0A9P4K0B3_9PLEO</name>
<feature type="compositionally biased region" description="Polar residues" evidence="6">
    <location>
        <begin position="379"/>
        <end position="388"/>
    </location>
</feature>
<dbReference type="InterPro" id="IPR049326">
    <property type="entry name" value="Rhodopsin_dom_fungi"/>
</dbReference>
<evidence type="ECO:0000256" key="7">
    <source>
        <dbReference type="SAM" id="Phobius"/>
    </source>
</evidence>
<keyword evidence="10" id="KW-1185">Reference proteome</keyword>
<feature type="region of interest" description="Disordered" evidence="6">
    <location>
        <begin position="350"/>
        <end position="388"/>
    </location>
</feature>
<evidence type="ECO:0000256" key="3">
    <source>
        <dbReference type="ARBA" id="ARBA00022989"/>
    </source>
</evidence>
<keyword evidence="4 7" id="KW-0472">Membrane</keyword>
<evidence type="ECO:0000256" key="4">
    <source>
        <dbReference type="ARBA" id="ARBA00023136"/>
    </source>
</evidence>
<feature type="transmembrane region" description="Helical" evidence="7">
    <location>
        <begin position="152"/>
        <end position="177"/>
    </location>
</feature>
<dbReference type="EMBL" id="ML986697">
    <property type="protein sequence ID" value="KAF2259838.1"/>
    <property type="molecule type" value="Genomic_DNA"/>
</dbReference>
<evidence type="ECO:0000256" key="2">
    <source>
        <dbReference type="ARBA" id="ARBA00022692"/>
    </source>
</evidence>
<reference evidence="10" key="1">
    <citation type="journal article" date="2020" name="Stud. Mycol.">
        <title>101 Dothideomycetes genomes: A test case for predicting lifestyles and emergence of pathogens.</title>
        <authorList>
            <person name="Haridas S."/>
            <person name="Albert R."/>
            <person name="Binder M."/>
            <person name="Bloem J."/>
            <person name="LaButti K."/>
            <person name="Salamov A."/>
            <person name="Andreopoulos B."/>
            <person name="Baker S."/>
            <person name="Barry K."/>
            <person name="Bills G."/>
            <person name="Bluhm B."/>
            <person name="Cannon C."/>
            <person name="Castanera R."/>
            <person name="Culley D."/>
            <person name="Daum C."/>
            <person name="Ezra D."/>
            <person name="Gonzalez J."/>
            <person name="Henrissat B."/>
            <person name="Kuo A."/>
            <person name="Liang C."/>
            <person name="Lipzen A."/>
            <person name="Lutzoni F."/>
            <person name="Magnuson J."/>
            <person name="Mondo S."/>
            <person name="Nolan M."/>
            <person name="Ohm R."/>
            <person name="Pangilinan J."/>
            <person name="Park H.-J."/>
            <person name="Ramirez L."/>
            <person name="Alfaro M."/>
            <person name="Sun H."/>
            <person name="Tritt A."/>
            <person name="Yoshinaga Y."/>
            <person name="Zwiers L.-H."/>
            <person name="Turgeon B."/>
            <person name="Goodwin S."/>
            <person name="Spatafora J."/>
            <person name="Crous P."/>
            <person name="Grigoriev I."/>
        </authorList>
    </citation>
    <scope>NUCLEOTIDE SEQUENCE [LARGE SCALE GENOMIC DNA]</scope>
    <source>
        <strain evidence="10">CBS 304.66</strain>
    </source>
</reference>
<feature type="domain" description="Rhodopsin" evidence="8">
    <location>
        <begin position="59"/>
        <end position="297"/>
    </location>
</feature>
<keyword evidence="3 7" id="KW-1133">Transmembrane helix</keyword>
<dbReference type="AlphaFoldDB" id="A0A9P4K0B3"/>
<dbReference type="Proteomes" id="UP000800093">
    <property type="component" value="Unassembled WGS sequence"/>
</dbReference>